<dbReference type="Pfam" id="PF00989">
    <property type="entry name" value="PAS"/>
    <property type="match status" value="1"/>
</dbReference>
<dbReference type="Proteomes" id="UP000050384">
    <property type="component" value="Unassembled WGS sequence"/>
</dbReference>
<evidence type="ECO:0000313" key="2">
    <source>
        <dbReference type="EMBL" id="KPY65724.1"/>
    </source>
</evidence>
<dbReference type="CDD" id="cd00130">
    <property type="entry name" value="PAS"/>
    <property type="match status" value="1"/>
</dbReference>
<gene>
    <name evidence="2" type="ORF">ALO94_00038</name>
</gene>
<reference evidence="2 3" key="1">
    <citation type="submission" date="2015-09" db="EMBL/GenBank/DDBJ databases">
        <title>Genome announcement of multiple Pseudomonas syringae strains.</title>
        <authorList>
            <person name="Thakur S."/>
            <person name="Wang P.W."/>
            <person name="Gong Y."/>
            <person name="Weir B.S."/>
            <person name="Guttman D.S."/>
        </authorList>
    </citation>
    <scope>NUCLEOTIDE SEQUENCE [LARGE SCALE GENOMIC DNA]</scope>
    <source>
        <strain evidence="2 3">ICMP16929</strain>
    </source>
</reference>
<protein>
    <submittedName>
        <fullName evidence="2">Methyl-accepting chemotaxis protein</fullName>
    </submittedName>
</protein>
<feature type="domain" description="PAS fold" evidence="1">
    <location>
        <begin position="44"/>
        <end position="138"/>
    </location>
</feature>
<dbReference type="InterPro" id="IPR035965">
    <property type="entry name" value="PAS-like_dom_sf"/>
</dbReference>
<dbReference type="PATRIC" id="fig|264459.3.peg.76"/>
<dbReference type="SUPFAM" id="SSF55785">
    <property type="entry name" value="PYP-like sensor domain (PAS domain)"/>
    <property type="match status" value="1"/>
</dbReference>
<dbReference type="RefSeq" id="WP_122236326.1">
    <property type="nucleotide sequence ID" value="NZ_LJRI01001294.1"/>
</dbReference>
<accession>A0A0P9ZV38</accession>
<dbReference type="InterPro" id="IPR000014">
    <property type="entry name" value="PAS"/>
</dbReference>
<feature type="non-terminal residue" evidence="2">
    <location>
        <position position="142"/>
    </location>
</feature>
<proteinExistence type="predicted"/>
<dbReference type="GO" id="GO:0006355">
    <property type="term" value="P:regulation of DNA-templated transcription"/>
    <property type="evidence" value="ECO:0007669"/>
    <property type="project" value="InterPro"/>
</dbReference>
<comment type="caution">
    <text evidence="2">The sequence shown here is derived from an EMBL/GenBank/DDBJ whole genome shotgun (WGS) entry which is preliminary data.</text>
</comment>
<organism evidence="2 3">
    <name type="scientific">Pseudomonas syringae pv. spinaceae</name>
    <dbReference type="NCBI Taxonomy" id="264459"/>
    <lineage>
        <taxon>Bacteria</taxon>
        <taxon>Pseudomonadati</taxon>
        <taxon>Pseudomonadota</taxon>
        <taxon>Gammaproteobacteria</taxon>
        <taxon>Pseudomonadales</taxon>
        <taxon>Pseudomonadaceae</taxon>
        <taxon>Pseudomonas</taxon>
        <taxon>Pseudomonas syringae</taxon>
    </lineage>
</organism>
<sequence>MTDEECKPKLSRIAAMFNSHLKKNNQALERRLAMLEQAGHILNLETVAVVLDRQGKAQTVNGLFEMELSYSQSEIAGRSLSEMSPPELSGDTHQKRALAAIRDGKHFSGTLRLVSKTGARVWLRTVVVPFKNETGGICHRHC</sequence>
<name>A0A0P9ZV38_PSESX</name>
<dbReference type="AlphaFoldDB" id="A0A0P9ZV38"/>
<evidence type="ECO:0000259" key="1">
    <source>
        <dbReference type="Pfam" id="PF00989"/>
    </source>
</evidence>
<evidence type="ECO:0000313" key="3">
    <source>
        <dbReference type="Proteomes" id="UP000050384"/>
    </source>
</evidence>
<dbReference type="InterPro" id="IPR013767">
    <property type="entry name" value="PAS_fold"/>
</dbReference>
<dbReference type="NCBIfam" id="TIGR00229">
    <property type="entry name" value="sensory_box"/>
    <property type="match status" value="1"/>
</dbReference>
<dbReference type="Gene3D" id="3.30.450.20">
    <property type="entry name" value="PAS domain"/>
    <property type="match status" value="1"/>
</dbReference>
<dbReference type="EMBL" id="LJRI01001294">
    <property type="protein sequence ID" value="KPY65724.1"/>
    <property type="molecule type" value="Genomic_DNA"/>
</dbReference>